<reference evidence="2" key="1">
    <citation type="journal article" date="2020" name="Nat. Commun.">
        <title>Large-scale genome sequencing of mycorrhizal fungi provides insights into the early evolution of symbiotic traits.</title>
        <authorList>
            <person name="Miyauchi S."/>
            <person name="Kiss E."/>
            <person name="Kuo A."/>
            <person name="Drula E."/>
            <person name="Kohler A."/>
            <person name="Sanchez-Garcia M."/>
            <person name="Morin E."/>
            <person name="Andreopoulos B."/>
            <person name="Barry K.W."/>
            <person name="Bonito G."/>
            <person name="Buee M."/>
            <person name="Carver A."/>
            <person name="Chen C."/>
            <person name="Cichocki N."/>
            <person name="Clum A."/>
            <person name="Culley D."/>
            <person name="Crous P.W."/>
            <person name="Fauchery L."/>
            <person name="Girlanda M."/>
            <person name="Hayes R.D."/>
            <person name="Keri Z."/>
            <person name="LaButti K."/>
            <person name="Lipzen A."/>
            <person name="Lombard V."/>
            <person name="Magnuson J."/>
            <person name="Maillard F."/>
            <person name="Murat C."/>
            <person name="Nolan M."/>
            <person name="Ohm R.A."/>
            <person name="Pangilinan J."/>
            <person name="Pereira M.F."/>
            <person name="Perotto S."/>
            <person name="Peter M."/>
            <person name="Pfister S."/>
            <person name="Riley R."/>
            <person name="Sitrit Y."/>
            <person name="Stielow J.B."/>
            <person name="Szollosi G."/>
            <person name="Zifcakova L."/>
            <person name="Stursova M."/>
            <person name="Spatafora J.W."/>
            <person name="Tedersoo L."/>
            <person name="Vaario L.M."/>
            <person name="Yamada A."/>
            <person name="Yan M."/>
            <person name="Wang P."/>
            <person name="Xu J."/>
            <person name="Bruns T."/>
            <person name="Baldrian P."/>
            <person name="Vilgalys R."/>
            <person name="Dunand C."/>
            <person name="Henrissat B."/>
            <person name="Grigoriev I.V."/>
            <person name="Hibbett D."/>
            <person name="Nagy L.G."/>
            <person name="Martin F.M."/>
        </authorList>
    </citation>
    <scope>NUCLEOTIDE SEQUENCE</scope>
    <source>
        <strain evidence="2">UP504</strain>
    </source>
</reference>
<keyword evidence="3" id="KW-1185">Reference proteome</keyword>
<accession>A0A9P6B8Q1</accession>
<evidence type="ECO:0000313" key="3">
    <source>
        <dbReference type="Proteomes" id="UP000886523"/>
    </source>
</evidence>
<dbReference type="Proteomes" id="UP000886523">
    <property type="component" value="Unassembled WGS sequence"/>
</dbReference>
<protein>
    <submittedName>
        <fullName evidence="2">Uncharacterized protein</fullName>
    </submittedName>
</protein>
<feature type="compositionally biased region" description="Basic and acidic residues" evidence="1">
    <location>
        <begin position="95"/>
        <end position="106"/>
    </location>
</feature>
<evidence type="ECO:0000313" key="2">
    <source>
        <dbReference type="EMBL" id="KAF9519497.1"/>
    </source>
</evidence>
<sequence length="408" mass="44301">MDDDPWRNPFAESLKEQRQPVEASSSRAVEWRSPIVDAAELDIASSTFEPSAWDIERSNTVEWTPGVQDSTPGWEPAALEGPGWTSYTVDADEDVGVHVPEKRNQDIPESPTVGPAAWMESLADSRDPEPHVEADEHPSSQSVPSPSPPSSPLFGTFESASSAHEGEQANAWIPSVTLEPGGSADPWGSTWAESAPHAEGGTSDPPKDEWEAAAAVRQQRDNVVAPEELNGWIEQLEVAVEELWPSQGDEPLDPNWRISLQDVPGLSFLSETFLPELELSRLPSYAQTAVSKSSVRALKLTRHLPSARSSPLSILRIQKEATSWEQSVKRDPKRESVDWGWMVPPTDTSATRDQEAQIEVKKSGGIFSFLGRKSAAVAPLSATIAAAVQPGNSLQTSTPLPRLLCVSV</sequence>
<comment type="caution">
    <text evidence="2">The sequence shown here is derived from an EMBL/GenBank/DDBJ whole genome shotgun (WGS) entry which is preliminary data.</text>
</comment>
<feature type="region of interest" description="Disordered" evidence="1">
    <location>
        <begin position="1"/>
        <end position="27"/>
    </location>
</feature>
<evidence type="ECO:0000256" key="1">
    <source>
        <dbReference type="SAM" id="MobiDB-lite"/>
    </source>
</evidence>
<feature type="compositionally biased region" description="Basic and acidic residues" evidence="1">
    <location>
        <begin position="123"/>
        <end position="138"/>
    </location>
</feature>
<dbReference type="EMBL" id="MU128917">
    <property type="protein sequence ID" value="KAF9519497.1"/>
    <property type="molecule type" value="Genomic_DNA"/>
</dbReference>
<name>A0A9P6B8Q1_9AGAM</name>
<proteinExistence type="predicted"/>
<gene>
    <name evidence="2" type="ORF">BS47DRAFT_1152311</name>
</gene>
<feature type="region of interest" description="Disordered" evidence="1">
    <location>
        <begin position="63"/>
        <end position="217"/>
    </location>
</feature>
<dbReference type="AlphaFoldDB" id="A0A9P6B8Q1"/>
<dbReference type="OrthoDB" id="3262497at2759"/>
<organism evidence="2 3">
    <name type="scientific">Hydnum rufescens UP504</name>
    <dbReference type="NCBI Taxonomy" id="1448309"/>
    <lineage>
        <taxon>Eukaryota</taxon>
        <taxon>Fungi</taxon>
        <taxon>Dikarya</taxon>
        <taxon>Basidiomycota</taxon>
        <taxon>Agaricomycotina</taxon>
        <taxon>Agaricomycetes</taxon>
        <taxon>Cantharellales</taxon>
        <taxon>Hydnaceae</taxon>
        <taxon>Hydnum</taxon>
    </lineage>
</organism>